<keyword evidence="2" id="KW-1185">Reference proteome</keyword>
<protein>
    <submittedName>
        <fullName evidence="1">Uncharacterized protein</fullName>
    </submittedName>
</protein>
<gene>
    <name evidence="1" type="ORF">TSUD_285800</name>
</gene>
<sequence>MSFRINPKSSVIWSYLGTACLFGRLIFDGTHLGSANSAVIFCLFCILDYDIVLEVLEKLKEYAPYESSVFDLIGNIYKRLNRHDRAV</sequence>
<dbReference type="AlphaFoldDB" id="A0A2Z6NQA9"/>
<reference evidence="2" key="1">
    <citation type="journal article" date="2017" name="Front. Plant Sci.">
        <title>Climate Clever Clovers: New Paradigm to Reduce the Environmental Footprint of Ruminants by Breeding Low Methanogenic Forages Utilizing Haplotype Variation.</title>
        <authorList>
            <person name="Kaur P."/>
            <person name="Appels R."/>
            <person name="Bayer P.E."/>
            <person name="Keeble-Gagnere G."/>
            <person name="Wang J."/>
            <person name="Hirakawa H."/>
            <person name="Shirasawa K."/>
            <person name="Vercoe P."/>
            <person name="Stefanova K."/>
            <person name="Durmic Z."/>
            <person name="Nichols P."/>
            <person name="Revell C."/>
            <person name="Isobe S.N."/>
            <person name="Edwards D."/>
            <person name="Erskine W."/>
        </authorList>
    </citation>
    <scope>NUCLEOTIDE SEQUENCE [LARGE SCALE GENOMIC DNA]</scope>
    <source>
        <strain evidence="2">cv. Daliak</strain>
    </source>
</reference>
<dbReference type="PROSITE" id="PS51257">
    <property type="entry name" value="PROKAR_LIPOPROTEIN"/>
    <property type="match status" value="1"/>
</dbReference>
<evidence type="ECO:0000313" key="1">
    <source>
        <dbReference type="EMBL" id="GAU46498.1"/>
    </source>
</evidence>
<dbReference type="Proteomes" id="UP000242715">
    <property type="component" value="Unassembled WGS sequence"/>
</dbReference>
<proteinExistence type="predicted"/>
<accession>A0A2Z6NQA9</accession>
<dbReference type="OrthoDB" id="329563at2759"/>
<name>A0A2Z6NQA9_TRISU</name>
<organism evidence="1 2">
    <name type="scientific">Trifolium subterraneum</name>
    <name type="common">Subterranean clover</name>
    <dbReference type="NCBI Taxonomy" id="3900"/>
    <lineage>
        <taxon>Eukaryota</taxon>
        <taxon>Viridiplantae</taxon>
        <taxon>Streptophyta</taxon>
        <taxon>Embryophyta</taxon>
        <taxon>Tracheophyta</taxon>
        <taxon>Spermatophyta</taxon>
        <taxon>Magnoliopsida</taxon>
        <taxon>eudicotyledons</taxon>
        <taxon>Gunneridae</taxon>
        <taxon>Pentapetalae</taxon>
        <taxon>rosids</taxon>
        <taxon>fabids</taxon>
        <taxon>Fabales</taxon>
        <taxon>Fabaceae</taxon>
        <taxon>Papilionoideae</taxon>
        <taxon>50 kb inversion clade</taxon>
        <taxon>NPAAA clade</taxon>
        <taxon>Hologalegina</taxon>
        <taxon>IRL clade</taxon>
        <taxon>Trifolieae</taxon>
        <taxon>Trifolium</taxon>
    </lineage>
</organism>
<dbReference type="EMBL" id="DF974220">
    <property type="protein sequence ID" value="GAU46498.1"/>
    <property type="molecule type" value="Genomic_DNA"/>
</dbReference>
<evidence type="ECO:0000313" key="2">
    <source>
        <dbReference type="Proteomes" id="UP000242715"/>
    </source>
</evidence>